<reference evidence="2" key="3">
    <citation type="submission" date="2015-04" db="UniProtKB">
        <authorList>
            <consortium name="EnsemblPlants"/>
        </authorList>
    </citation>
    <scope>IDENTIFICATION</scope>
</reference>
<proteinExistence type="predicted"/>
<accession>A0A0D9VK80</accession>
<dbReference type="PROSITE" id="PS00028">
    <property type="entry name" value="ZINC_FINGER_C2H2_1"/>
    <property type="match status" value="1"/>
</dbReference>
<dbReference type="AlphaFoldDB" id="A0A0D9VK80"/>
<evidence type="ECO:0000259" key="1">
    <source>
        <dbReference type="PROSITE" id="PS00028"/>
    </source>
</evidence>
<evidence type="ECO:0000313" key="3">
    <source>
        <dbReference type="Proteomes" id="UP000032180"/>
    </source>
</evidence>
<dbReference type="InterPro" id="IPR013087">
    <property type="entry name" value="Znf_C2H2_type"/>
</dbReference>
<protein>
    <recommendedName>
        <fullName evidence="1">C2H2-type domain-containing protein</fullName>
    </recommendedName>
</protein>
<keyword evidence="3" id="KW-1185">Reference proteome</keyword>
<evidence type="ECO:0000313" key="2">
    <source>
        <dbReference type="EnsemblPlants" id="LPERR02G24610.1"/>
    </source>
</evidence>
<reference evidence="2 3" key="1">
    <citation type="submission" date="2012-08" db="EMBL/GenBank/DDBJ databases">
        <title>Oryza genome evolution.</title>
        <authorList>
            <person name="Wing R.A."/>
        </authorList>
    </citation>
    <scope>NUCLEOTIDE SEQUENCE</scope>
</reference>
<sequence>MAGNGALPGLHQLHAPVARIFCCPICPSIWPSCQHLWNHLYTYHAAELAFMQYVHAYRSRRCGGMQPAAVVRAPPPTPEPEPAPVPATTVQDSFVQLPPNDAFWEEYRKGGSRPVEIQFFPH</sequence>
<feature type="domain" description="C2H2-type" evidence="1">
    <location>
        <begin position="22"/>
        <end position="44"/>
    </location>
</feature>
<organism evidence="2 3">
    <name type="scientific">Leersia perrieri</name>
    <dbReference type="NCBI Taxonomy" id="77586"/>
    <lineage>
        <taxon>Eukaryota</taxon>
        <taxon>Viridiplantae</taxon>
        <taxon>Streptophyta</taxon>
        <taxon>Embryophyta</taxon>
        <taxon>Tracheophyta</taxon>
        <taxon>Spermatophyta</taxon>
        <taxon>Magnoliopsida</taxon>
        <taxon>Liliopsida</taxon>
        <taxon>Poales</taxon>
        <taxon>Poaceae</taxon>
        <taxon>BOP clade</taxon>
        <taxon>Oryzoideae</taxon>
        <taxon>Oryzeae</taxon>
        <taxon>Oryzinae</taxon>
        <taxon>Leersia</taxon>
    </lineage>
</organism>
<reference evidence="3" key="2">
    <citation type="submission" date="2013-12" db="EMBL/GenBank/DDBJ databases">
        <authorList>
            <person name="Yu Y."/>
            <person name="Lee S."/>
            <person name="de Baynast K."/>
            <person name="Wissotski M."/>
            <person name="Liu L."/>
            <person name="Talag J."/>
            <person name="Goicoechea J."/>
            <person name="Angelova A."/>
            <person name="Jetty R."/>
            <person name="Kudrna D."/>
            <person name="Golser W."/>
            <person name="Rivera L."/>
            <person name="Zhang J."/>
            <person name="Wing R."/>
        </authorList>
    </citation>
    <scope>NUCLEOTIDE SEQUENCE</scope>
</reference>
<dbReference type="HOGENOM" id="CLU_139408_0_0_1"/>
<dbReference type="EnsemblPlants" id="LPERR02G24610.1">
    <property type="protein sequence ID" value="LPERR02G24610.1"/>
    <property type="gene ID" value="LPERR02G24610"/>
</dbReference>
<dbReference type="Proteomes" id="UP000032180">
    <property type="component" value="Chromosome 2"/>
</dbReference>
<name>A0A0D9VK80_9ORYZ</name>
<dbReference type="Gramene" id="LPERR02G24610.1">
    <property type="protein sequence ID" value="LPERR02G24610.1"/>
    <property type="gene ID" value="LPERR02G24610"/>
</dbReference>